<evidence type="ECO:0000256" key="2">
    <source>
        <dbReference type="ARBA" id="ARBA00022670"/>
    </source>
</evidence>
<keyword evidence="10" id="KW-1185">Reference proteome</keyword>
<dbReference type="PANTHER" id="PTHR47764">
    <property type="entry name" value="UBIQUITIN-LIKE-SPECIFIC PROTEASE 2B-RELATED"/>
    <property type="match status" value="1"/>
</dbReference>
<evidence type="ECO:0000256" key="4">
    <source>
        <dbReference type="ARBA" id="ARBA00022801"/>
    </source>
</evidence>
<evidence type="ECO:0000259" key="8">
    <source>
        <dbReference type="PROSITE" id="PS50600"/>
    </source>
</evidence>
<evidence type="ECO:0000256" key="1">
    <source>
        <dbReference type="ARBA" id="ARBA00005234"/>
    </source>
</evidence>
<evidence type="ECO:0000256" key="6">
    <source>
        <dbReference type="ARBA" id="ARBA00057729"/>
    </source>
</evidence>
<feature type="compositionally biased region" description="Basic and acidic residues" evidence="7">
    <location>
        <begin position="784"/>
        <end position="798"/>
    </location>
</feature>
<accession>A0A5D2H6S7</accession>
<dbReference type="GO" id="GO:0006508">
    <property type="term" value="P:proteolysis"/>
    <property type="evidence" value="ECO:0007669"/>
    <property type="project" value="UniProtKB-KW"/>
</dbReference>
<keyword evidence="4" id="KW-0378">Hydrolase</keyword>
<dbReference type="Pfam" id="PF25352">
    <property type="entry name" value="PH_ULP"/>
    <property type="match status" value="1"/>
</dbReference>
<evidence type="ECO:0000313" key="9">
    <source>
        <dbReference type="EMBL" id="TYH26033.1"/>
    </source>
</evidence>
<keyword evidence="5" id="KW-0788">Thiol protease</keyword>
<feature type="region of interest" description="Disordered" evidence="7">
    <location>
        <begin position="826"/>
        <end position="854"/>
    </location>
</feature>
<feature type="compositionally biased region" description="Basic and acidic residues" evidence="7">
    <location>
        <begin position="838"/>
        <end position="854"/>
    </location>
</feature>
<dbReference type="AlphaFoldDB" id="A0A5D2H6S7"/>
<name>A0A5D2H6S7_GOSDA</name>
<dbReference type="PANTHER" id="PTHR47764:SF11">
    <property type="entry name" value="UBIQUITIN-LIKE-SPECIFIC PROTEASE 2A-RELATED"/>
    <property type="match status" value="1"/>
</dbReference>
<sequence>MSRRASQRRKRFDVFDFADEDERIEEESAEFLARFKNPKRGSTASPCLNKYNFLQCFVRQNENSNRPIDLDDEVAYCSSTKRMEVSNLPVEVDSEVTEPQSLQSLKTRKKSKIDEPIDIDAKEVQAIKPAEKLSIYNLGGVNACVTSQQCTFPACCPVNMGQEKISELDTPLQYFSSSYKNEPVNVISDDDDRIEIISSSVFTSPDECRDFLEEQLLVHASDGHEIERENVKVVISPDFMFYRGMYCTEGQLTFSKTCLKFKGSTVNGTKKKISFVWTVGDIISIDSQWLEGVETAIINLVLLSKKSKRAGNENEPSAIGLLKFSLCDPCWSEREKAIKSVSVRYKDIWNAISEENEENAFMGQSRSFHEHFEEVIYPKGDPDAISISKRDVALLQPETFINDTIIDFYIKYLKNKIQPEEQHRFHFFNSFFFRKLADLDKGLSSACQLKAAFERVRKWTRKVDIFAKDYIFIPVNYSLHWSLIVMCHPGEVANFRDEGTENLLNVPCILHMNSIRGSHRGLKNLFQSYLSEEWKESHGEAADDVPSNFLHLQFVQLEVPQQENSFDCGLFLLHYMELFLLQASPDFCPFKLNMHWFPPAEASLKRFHIKKLICEIFDEQSCYSTSLLPVRTSPPIVLRSHKELGLEGFKFYGVDMHGGSLSHGNYQLINTLGKRIAMPPIEEIEETREEIAADLLSGLDGQKVAGPVTKSHLNMRYASKDFRLRTSWNQKFPLHFENSAFYKLIDSLDSSKIGLEDYEVVSEFEVCAQPEHSSTSNEGSSDSVVKDSQESNGIHDDIEFQSTCSPTSFQRDISALSHQQADITAKVDLKENAMPTSDGDHVSEGDEHRATETS</sequence>
<evidence type="ECO:0000256" key="5">
    <source>
        <dbReference type="ARBA" id="ARBA00022807"/>
    </source>
</evidence>
<comment type="similarity">
    <text evidence="1">Belongs to the peptidase C48 family.</text>
</comment>
<keyword evidence="3" id="KW-0833">Ubl conjugation pathway</keyword>
<dbReference type="EMBL" id="CM017690">
    <property type="protein sequence ID" value="TYH26033.1"/>
    <property type="molecule type" value="Genomic_DNA"/>
</dbReference>
<dbReference type="PROSITE" id="PS50600">
    <property type="entry name" value="ULP_PROTEASE"/>
    <property type="match status" value="1"/>
</dbReference>
<protein>
    <recommendedName>
        <fullName evidence="8">Ubiquitin-like protease family profile domain-containing protein</fullName>
    </recommendedName>
</protein>
<feature type="compositionally biased region" description="Polar residues" evidence="7">
    <location>
        <begin position="771"/>
        <end position="783"/>
    </location>
</feature>
<evidence type="ECO:0000256" key="7">
    <source>
        <dbReference type="SAM" id="MobiDB-lite"/>
    </source>
</evidence>
<gene>
    <name evidence="9" type="ORF">ES288_A03G217500v1</name>
</gene>
<evidence type="ECO:0000313" key="10">
    <source>
        <dbReference type="Proteomes" id="UP000323506"/>
    </source>
</evidence>
<dbReference type="SUPFAM" id="SSF54001">
    <property type="entry name" value="Cysteine proteinases"/>
    <property type="match status" value="1"/>
</dbReference>
<organism evidence="9 10">
    <name type="scientific">Gossypium darwinii</name>
    <name type="common">Darwin's cotton</name>
    <name type="synonym">Gossypium barbadense var. darwinii</name>
    <dbReference type="NCBI Taxonomy" id="34276"/>
    <lineage>
        <taxon>Eukaryota</taxon>
        <taxon>Viridiplantae</taxon>
        <taxon>Streptophyta</taxon>
        <taxon>Embryophyta</taxon>
        <taxon>Tracheophyta</taxon>
        <taxon>Spermatophyta</taxon>
        <taxon>Magnoliopsida</taxon>
        <taxon>eudicotyledons</taxon>
        <taxon>Gunneridae</taxon>
        <taxon>Pentapetalae</taxon>
        <taxon>rosids</taxon>
        <taxon>malvids</taxon>
        <taxon>Malvales</taxon>
        <taxon>Malvaceae</taxon>
        <taxon>Malvoideae</taxon>
        <taxon>Gossypium</taxon>
    </lineage>
</organism>
<keyword evidence="2" id="KW-0645">Protease</keyword>
<dbReference type="InterPro" id="IPR038765">
    <property type="entry name" value="Papain-like_cys_pep_sf"/>
</dbReference>
<dbReference type="Proteomes" id="UP000323506">
    <property type="component" value="Chromosome A03"/>
</dbReference>
<dbReference type="Gene3D" id="1.10.418.20">
    <property type="match status" value="1"/>
</dbReference>
<dbReference type="Pfam" id="PF02902">
    <property type="entry name" value="Peptidase_C48"/>
    <property type="match status" value="1"/>
</dbReference>
<feature type="domain" description="Ubiquitin-like protease family profile" evidence="8">
    <location>
        <begin position="385"/>
        <end position="579"/>
    </location>
</feature>
<evidence type="ECO:0000256" key="3">
    <source>
        <dbReference type="ARBA" id="ARBA00022786"/>
    </source>
</evidence>
<comment type="function">
    <text evidence="6">Protease that catalyzes two essential functions in the SUMO pathway: processing of full-length SUMOs to their mature forms and deconjugation of SUMO from targeted proteins.</text>
</comment>
<dbReference type="FunFam" id="3.30.310.130:FF:000006">
    <property type="entry name" value="Probable ubiquitin-like-specific protease 2B"/>
    <property type="match status" value="1"/>
</dbReference>
<feature type="region of interest" description="Disordered" evidence="7">
    <location>
        <begin position="769"/>
        <end position="801"/>
    </location>
</feature>
<dbReference type="InterPro" id="IPR003653">
    <property type="entry name" value="Peptidase_C48_C"/>
</dbReference>
<proteinExistence type="inferred from homology"/>
<dbReference type="InterPro" id="IPR057375">
    <property type="entry name" value="ULP2A/B_PH"/>
</dbReference>
<dbReference type="Gene3D" id="3.30.310.130">
    <property type="entry name" value="Ubiquitin-related"/>
    <property type="match status" value="1"/>
</dbReference>
<dbReference type="GO" id="GO:0008234">
    <property type="term" value="F:cysteine-type peptidase activity"/>
    <property type="evidence" value="ECO:0007669"/>
    <property type="project" value="UniProtKB-KW"/>
</dbReference>
<reference evidence="9 10" key="1">
    <citation type="submission" date="2019-06" db="EMBL/GenBank/DDBJ databases">
        <title>WGS assembly of Gossypium darwinii.</title>
        <authorList>
            <person name="Chen Z.J."/>
            <person name="Sreedasyam A."/>
            <person name="Ando A."/>
            <person name="Song Q."/>
            <person name="De L."/>
            <person name="Hulse-Kemp A."/>
            <person name="Ding M."/>
            <person name="Ye W."/>
            <person name="Kirkbride R."/>
            <person name="Jenkins J."/>
            <person name="Plott C."/>
            <person name="Lovell J."/>
            <person name="Lin Y.-M."/>
            <person name="Vaughn R."/>
            <person name="Liu B."/>
            <person name="Li W."/>
            <person name="Simpson S."/>
            <person name="Scheffler B."/>
            <person name="Saski C."/>
            <person name="Grover C."/>
            <person name="Hu G."/>
            <person name="Conover J."/>
            <person name="Carlson J."/>
            <person name="Shu S."/>
            <person name="Boston L."/>
            <person name="Williams M."/>
            <person name="Peterson D."/>
            <person name="Mcgee K."/>
            <person name="Jones D."/>
            <person name="Wendel J."/>
            <person name="Stelly D."/>
            <person name="Grimwood J."/>
            <person name="Schmutz J."/>
        </authorList>
    </citation>
    <scope>NUCLEOTIDE SEQUENCE [LARGE SCALE GENOMIC DNA]</scope>
    <source>
        <strain evidence="9">1808015.09</strain>
    </source>
</reference>